<keyword evidence="5" id="KW-0472">Membrane</keyword>
<proteinExistence type="predicted"/>
<dbReference type="InterPro" id="IPR013083">
    <property type="entry name" value="Znf_RING/FYVE/PHD"/>
</dbReference>
<keyword evidence="2 4" id="KW-0863">Zinc-finger</keyword>
<dbReference type="GO" id="GO:0016567">
    <property type="term" value="P:protein ubiquitination"/>
    <property type="evidence" value="ECO:0007669"/>
    <property type="project" value="UniProtKB-UniPathway"/>
</dbReference>
<reference evidence="8" key="1">
    <citation type="submission" date="2025-08" db="UniProtKB">
        <authorList>
            <consortium name="RefSeq"/>
        </authorList>
    </citation>
    <scope>IDENTIFICATION</scope>
    <source>
        <tissue evidence="8">Fruit stalk</tissue>
    </source>
</reference>
<accession>A0A6P5YNS4</accession>
<dbReference type="KEGG" id="dzi:111293221"/>
<dbReference type="InterPro" id="IPR001841">
    <property type="entry name" value="Znf_RING"/>
</dbReference>
<dbReference type="UniPathway" id="UPA00143"/>
<evidence type="ECO:0000313" key="7">
    <source>
        <dbReference type="Proteomes" id="UP000515121"/>
    </source>
</evidence>
<gene>
    <name evidence="8" type="primary">LOC111293221</name>
</gene>
<name>A0A6P5YNS4_DURZI</name>
<evidence type="ECO:0000256" key="2">
    <source>
        <dbReference type="ARBA" id="ARBA00022771"/>
    </source>
</evidence>
<dbReference type="InterPro" id="IPR052788">
    <property type="entry name" value="RING-type_E3_ligase_ATL"/>
</dbReference>
<dbReference type="PANTHER" id="PTHR45798">
    <property type="entry name" value="RING-H2 FINGER PROTEIN ATL61-RELATED-RELATED"/>
    <property type="match status" value="1"/>
</dbReference>
<evidence type="ECO:0000256" key="5">
    <source>
        <dbReference type="SAM" id="Phobius"/>
    </source>
</evidence>
<dbReference type="OrthoDB" id="9984778at2759"/>
<evidence type="ECO:0000256" key="4">
    <source>
        <dbReference type="PROSITE-ProRule" id="PRU00175"/>
    </source>
</evidence>
<dbReference type="AlphaFoldDB" id="A0A6P5YNS4"/>
<keyword evidence="7" id="KW-1185">Reference proteome</keyword>
<feature type="transmembrane region" description="Helical" evidence="5">
    <location>
        <begin position="6"/>
        <end position="29"/>
    </location>
</feature>
<sequence length="127" mass="14737">MSNVVFILQVNACVLIILILLMSIFVVIFSKKVRRKLGLQRNETVQRQSNRLPQAMERRQPSQCAVCLEEFKDDDEEDCRFLFYNCKHQYHKLCIDHWLAKETRCPLCHGSTPGSRSSHQITGTVQA</sequence>
<evidence type="ECO:0000313" key="8">
    <source>
        <dbReference type="RefSeq" id="XP_022741771.1"/>
    </source>
</evidence>
<dbReference type="SMART" id="SM00184">
    <property type="entry name" value="RING"/>
    <property type="match status" value="1"/>
</dbReference>
<protein>
    <submittedName>
        <fullName evidence="8">RING-H2 finger protein ATL47-like</fullName>
    </submittedName>
</protein>
<keyword evidence="5" id="KW-0812">Transmembrane</keyword>
<evidence type="ECO:0000256" key="3">
    <source>
        <dbReference type="ARBA" id="ARBA00022833"/>
    </source>
</evidence>
<dbReference type="PANTHER" id="PTHR45798:SF97">
    <property type="entry name" value="ALCOHOL-SENSITIVE RING FINGER PROTEIN 1"/>
    <property type="match status" value="1"/>
</dbReference>
<dbReference type="GO" id="GO:0008270">
    <property type="term" value="F:zinc ion binding"/>
    <property type="evidence" value="ECO:0007669"/>
    <property type="project" value="UniProtKB-KW"/>
</dbReference>
<keyword evidence="5" id="KW-1133">Transmembrane helix</keyword>
<dbReference type="GeneID" id="111293221"/>
<evidence type="ECO:0000256" key="1">
    <source>
        <dbReference type="ARBA" id="ARBA00022723"/>
    </source>
</evidence>
<keyword evidence="3" id="KW-0862">Zinc</keyword>
<keyword evidence="1" id="KW-0479">Metal-binding</keyword>
<dbReference type="PROSITE" id="PS50089">
    <property type="entry name" value="ZF_RING_2"/>
    <property type="match status" value="1"/>
</dbReference>
<dbReference type="Gene3D" id="3.30.40.10">
    <property type="entry name" value="Zinc/RING finger domain, C3HC4 (zinc finger)"/>
    <property type="match status" value="1"/>
</dbReference>
<dbReference type="SUPFAM" id="SSF57850">
    <property type="entry name" value="RING/U-box"/>
    <property type="match status" value="1"/>
</dbReference>
<organism evidence="7 8">
    <name type="scientific">Durio zibethinus</name>
    <name type="common">Durian</name>
    <dbReference type="NCBI Taxonomy" id="66656"/>
    <lineage>
        <taxon>Eukaryota</taxon>
        <taxon>Viridiplantae</taxon>
        <taxon>Streptophyta</taxon>
        <taxon>Embryophyta</taxon>
        <taxon>Tracheophyta</taxon>
        <taxon>Spermatophyta</taxon>
        <taxon>Magnoliopsida</taxon>
        <taxon>eudicotyledons</taxon>
        <taxon>Gunneridae</taxon>
        <taxon>Pentapetalae</taxon>
        <taxon>rosids</taxon>
        <taxon>malvids</taxon>
        <taxon>Malvales</taxon>
        <taxon>Malvaceae</taxon>
        <taxon>Helicteroideae</taxon>
        <taxon>Durio</taxon>
    </lineage>
</organism>
<feature type="domain" description="RING-type" evidence="6">
    <location>
        <begin position="64"/>
        <end position="109"/>
    </location>
</feature>
<dbReference type="Pfam" id="PF13639">
    <property type="entry name" value="zf-RING_2"/>
    <property type="match status" value="1"/>
</dbReference>
<dbReference type="Proteomes" id="UP000515121">
    <property type="component" value="Unplaced"/>
</dbReference>
<dbReference type="RefSeq" id="XP_022741771.1">
    <property type="nucleotide sequence ID" value="XM_022886036.1"/>
</dbReference>
<evidence type="ECO:0000259" key="6">
    <source>
        <dbReference type="PROSITE" id="PS50089"/>
    </source>
</evidence>